<proteinExistence type="predicted"/>
<sequence>MSCCCLADVPAESPQSEITLTPDGKFLLSEPLAPTEEAADTRPWKRPRTIRPCCFASLGALTAVFNLAPFPPTMANTTVSATTCTFGASWNAASLPTSMSHTEVRPTMNTLWANPTPIKHATFTPTMSLAQWCTPLCAPSTPCKDASFSTTMCFAEHCVTLGPLGAPGKLATPSTPMRDAKTGLPFCTPSASLHVTSLTPAMSNAKP</sequence>
<accession>A0A9Q1KYR1</accession>
<name>A0A9Q1KYR1_9CARY</name>
<evidence type="ECO:0000313" key="1">
    <source>
        <dbReference type="EMBL" id="KAJ8452149.1"/>
    </source>
</evidence>
<evidence type="ECO:0000313" key="2">
    <source>
        <dbReference type="Proteomes" id="UP001153076"/>
    </source>
</evidence>
<keyword evidence="2" id="KW-1185">Reference proteome</keyword>
<reference evidence="1" key="1">
    <citation type="submission" date="2022-04" db="EMBL/GenBank/DDBJ databases">
        <title>Carnegiea gigantea Genome sequencing and assembly v2.</title>
        <authorList>
            <person name="Copetti D."/>
            <person name="Sanderson M.J."/>
            <person name="Burquez A."/>
            <person name="Wojciechowski M.F."/>
        </authorList>
    </citation>
    <scope>NUCLEOTIDE SEQUENCE</scope>
    <source>
        <strain evidence="1">SGP5-SGP5p</strain>
        <tissue evidence="1">Aerial part</tissue>
    </source>
</reference>
<organism evidence="1 2">
    <name type="scientific">Carnegiea gigantea</name>
    <dbReference type="NCBI Taxonomy" id="171969"/>
    <lineage>
        <taxon>Eukaryota</taxon>
        <taxon>Viridiplantae</taxon>
        <taxon>Streptophyta</taxon>
        <taxon>Embryophyta</taxon>
        <taxon>Tracheophyta</taxon>
        <taxon>Spermatophyta</taxon>
        <taxon>Magnoliopsida</taxon>
        <taxon>eudicotyledons</taxon>
        <taxon>Gunneridae</taxon>
        <taxon>Pentapetalae</taxon>
        <taxon>Caryophyllales</taxon>
        <taxon>Cactineae</taxon>
        <taxon>Cactaceae</taxon>
        <taxon>Cactoideae</taxon>
        <taxon>Echinocereeae</taxon>
        <taxon>Carnegiea</taxon>
    </lineage>
</organism>
<gene>
    <name evidence="1" type="ORF">Cgig2_016730</name>
</gene>
<dbReference type="AlphaFoldDB" id="A0A9Q1KYR1"/>
<dbReference type="EMBL" id="JAKOGI010000006">
    <property type="protein sequence ID" value="KAJ8452149.1"/>
    <property type="molecule type" value="Genomic_DNA"/>
</dbReference>
<dbReference type="Proteomes" id="UP001153076">
    <property type="component" value="Unassembled WGS sequence"/>
</dbReference>
<comment type="caution">
    <text evidence="1">The sequence shown here is derived from an EMBL/GenBank/DDBJ whole genome shotgun (WGS) entry which is preliminary data.</text>
</comment>
<protein>
    <submittedName>
        <fullName evidence="1">Uncharacterized protein</fullName>
    </submittedName>
</protein>